<dbReference type="InterPro" id="IPR041588">
    <property type="entry name" value="Integrase_H2C2"/>
</dbReference>
<dbReference type="InterPro" id="IPR043502">
    <property type="entry name" value="DNA/RNA_pol_sf"/>
</dbReference>
<keyword evidence="7" id="KW-0695">RNA-directed DNA polymerase</keyword>
<dbReference type="Gene3D" id="3.10.20.370">
    <property type="match status" value="1"/>
</dbReference>
<evidence type="ECO:0000256" key="7">
    <source>
        <dbReference type="ARBA" id="ARBA00022918"/>
    </source>
</evidence>
<dbReference type="InterPro" id="IPR050951">
    <property type="entry name" value="Retrovirus_Pol_polyprotein"/>
</dbReference>
<dbReference type="EC" id="2.7.7.49" evidence="1"/>
<keyword evidence="3" id="KW-0548">Nucleotidyltransferase</keyword>
<dbReference type="Gene3D" id="1.10.340.70">
    <property type="match status" value="1"/>
</dbReference>
<name>A0ABY6LAH6_9ARAC</name>
<dbReference type="Proteomes" id="UP001235939">
    <property type="component" value="Chromosome 16"/>
</dbReference>
<gene>
    <name evidence="11" type="ORF">LAZ67_16000305</name>
</gene>
<evidence type="ECO:0000256" key="6">
    <source>
        <dbReference type="ARBA" id="ARBA00022801"/>
    </source>
</evidence>
<feature type="compositionally biased region" description="Basic and acidic residues" evidence="8">
    <location>
        <begin position="149"/>
        <end position="159"/>
    </location>
</feature>
<evidence type="ECO:0000256" key="2">
    <source>
        <dbReference type="ARBA" id="ARBA00022679"/>
    </source>
</evidence>
<evidence type="ECO:0000256" key="3">
    <source>
        <dbReference type="ARBA" id="ARBA00022695"/>
    </source>
</evidence>
<feature type="region of interest" description="Disordered" evidence="8">
    <location>
        <begin position="113"/>
        <end position="170"/>
    </location>
</feature>
<evidence type="ECO:0000259" key="10">
    <source>
        <dbReference type="Pfam" id="PF17921"/>
    </source>
</evidence>
<evidence type="ECO:0000313" key="11">
    <source>
        <dbReference type="EMBL" id="UYV78156.1"/>
    </source>
</evidence>
<evidence type="ECO:0000256" key="1">
    <source>
        <dbReference type="ARBA" id="ARBA00012493"/>
    </source>
</evidence>
<dbReference type="Pfam" id="PF17921">
    <property type="entry name" value="Integrase_H2C2"/>
    <property type="match status" value="1"/>
</dbReference>
<dbReference type="PANTHER" id="PTHR37984:SF5">
    <property type="entry name" value="PROTEIN NYNRIN-LIKE"/>
    <property type="match status" value="1"/>
</dbReference>
<keyword evidence="4" id="KW-0540">Nuclease</keyword>
<dbReference type="InterPro" id="IPR041373">
    <property type="entry name" value="RT_RNaseH"/>
</dbReference>
<keyword evidence="5" id="KW-0255">Endonuclease</keyword>
<feature type="domain" description="Reverse transcriptase RNase H-like" evidence="9">
    <location>
        <begin position="215"/>
        <end position="322"/>
    </location>
</feature>
<protein>
    <recommendedName>
        <fullName evidence="1">RNA-directed DNA polymerase</fullName>
        <ecNumber evidence="1">2.7.7.49</ecNumber>
    </recommendedName>
</protein>
<keyword evidence="2" id="KW-0808">Transferase</keyword>
<reference evidence="11 12" key="1">
    <citation type="submission" date="2022-01" db="EMBL/GenBank/DDBJ databases">
        <title>A chromosomal length assembly of Cordylochernes scorpioides.</title>
        <authorList>
            <person name="Zeh D."/>
            <person name="Zeh J."/>
        </authorList>
    </citation>
    <scope>NUCLEOTIDE SEQUENCE [LARGE SCALE GENOMIC DNA]</scope>
    <source>
        <strain evidence="11">IN4F17</strain>
        <tissue evidence="11">Whole Body</tissue>
    </source>
</reference>
<dbReference type="EMBL" id="CP092878">
    <property type="protein sequence ID" value="UYV78156.1"/>
    <property type="molecule type" value="Genomic_DNA"/>
</dbReference>
<evidence type="ECO:0000256" key="4">
    <source>
        <dbReference type="ARBA" id="ARBA00022722"/>
    </source>
</evidence>
<dbReference type="CDD" id="cd09274">
    <property type="entry name" value="RNase_HI_RT_Ty3"/>
    <property type="match status" value="1"/>
</dbReference>
<keyword evidence="12" id="KW-1185">Reference proteome</keyword>
<dbReference type="Pfam" id="PF17917">
    <property type="entry name" value="RT_RNaseH"/>
    <property type="match status" value="1"/>
</dbReference>
<accession>A0ABY6LAH6</accession>
<sequence length="539" mass="61512">MLVCHLERAGDTVYLLKDLETGNLDKIHIDRMKAYHASIKTYPVGDENIREQTDDVIDDEDHWVHPTYPICSHRTVGPEEPQETTILRNPLEVVNRAIGGNVGGAEIRRSTRVKKPTGYGDPTTVADDAQGSWNPLQRGPAQIYTRKRSSADLHQKGGDDTSPAQGSWIPLQRGPAQDLHQKAGNAIYALKFTHSNRDVLKWDVRTNLTALTLFDPNLPTTVSADASSYGLGAVLLQKSEDGYQKAVAYASRTMSETEKRWAQIEKESLAIVWACERFQDYLMGNTFSIETDHKPLIPIFSTKNKDEMTPRIQRLRLRMMRYSYSIHHTPGKDIVVADALSRSPIKISHEKDLENEIYYCEKDWPTKNELSAEAKAFWCLRYEMSVIDGLLMRNSRIYIPKSLRSKVLNSLHEGHLGIEKCRGRARSSVWWPRISQEIGELVRNCPNCIEERSNPQQPLIVSDFPSRPWEKVGIDHFYLKGKYYLLIADYYSRFPELALLEDQTTRGSNYTPFWTTNISARHCAYTYDVNVHIIVGSIL</sequence>
<evidence type="ECO:0000256" key="8">
    <source>
        <dbReference type="SAM" id="MobiDB-lite"/>
    </source>
</evidence>
<dbReference type="SUPFAM" id="SSF56672">
    <property type="entry name" value="DNA/RNA polymerases"/>
    <property type="match status" value="1"/>
</dbReference>
<feature type="domain" description="Integrase zinc-binding" evidence="10">
    <location>
        <begin position="399"/>
        <end position="451"/>
    </location>
</feature>
<proteinExistence type="predicted"/>
<keyword evidence="6" id="KW-0378">Hydrolase</keyword>
<dbReference type="PANTHER" id="PTHR37984">
    <property type="entry name" value="PROTEIN CBG26694"/>
    <property type="match status" value="1"/>
</dbReference>
<evidence type="ECO:0000256" key="5">
    <source>
        <dbReference type="ARBA" id="ARBA00022759"/>
    </source>
</evidence>
<organism evidence="11 12">
    <name type="scientific">Cordylochernes scorpioides</name>
    <dbReference type="NCBI Taxonomy" id="51811"/>
    <lineage>
        <taxon>Eukaryota</taxon>
        <taxon>Metazoa</taxon>
        <taxon>Ecdysozoa</taxon>
        <taxon>Arthropoda</taxon>
        <taxon>Chelicerata</taxon>
        <taxon>Arachnida</taxon>
        <taxon>Pseudoscorpiones</taxon>
        <taxon>Cheliferoidea</taxon>
        <taxon>Chernetidae</taxon>
        <taxon>Cordylochernes</taxon>
    </lineage>
</organism>
<evidence type="ECO:0000259" key="9">
    <source>
        <dbReference type="Pfam" id="PF17917"/>
    </source>
</evidence>
<evidence type="ECO:0000313" key="12">
    <source>
        <dbReference type="Proteomes" id="UP001235939"/>
    </source>
</evidence>